<comment type="caution">
    <text evidence="5">The sequence shown here is derived from an EMBL/GenBank/DDBJ whole genome shotgun (WGS) entry which is preliminary data.</text>
</comment>
<proteinExistence type="predicted"/>
<keyword evidence="2" id="KW-0597">Phosphoprotein</keyword>
<evidence type="ECO:0000313" key="5">
    <source>
        <dbReference type="EMBL" id="KAK9674918.1"/>
    </source>
</evidence>
<dbReference type="Pfam" id="PF00501">
    <property type="entry name" value="AMP-binding"/>
    <property type="match status" value="1"/>
</dbReference>
<sequence>MQWNDTDMPYPEHKCIHQLFEEKVVRTPEAIAVVYEDQILSYAELNAHANRLAHQLIELGVRPDEPVAICVGRSLEMVVGLLAILKAGGVNVPLDPTLPLERLGRILKDAAPSVMLADEIGRAALGESTLAQLTVLDPNMLLDSSSSNPHVIGLTSRHLAYVIYTSGSTGIPKGVMLEHRGIVNLIQDQISCCGVNASSRLLQFATFGFDVSISEIFGALGSGASLYIPSNIVRLNRYELWNYMEKYAITHAVFSPALLQNGNDLPTLSNPLTLLLTGEAPRAALLESLLKHGVVFNAYGTTETSIWSTTWRCSPEISNGVVTMGQPISNTRIYILDPYGHPVPLGAIGELYVGGVGVARGYLNRPELTAERFSQDPFTKDIGSRMYKTGDLARHLPNGNIEFLGRNDSQVKIRGHRIELEEIEAHLVEHPQVREAAVLALGDEGDKRLVAYVVAAQEEYLTRILRSYLALKVPEYMLPTAFVRMDALPLTSSCKLNRRALPPPDIESFAHKAYEAPKGEIEIMLAKIWSDLLGLERVSRHDNFSELGGHSLLAVRMISHIRERLGKNVGLRVLLEAPSLVELAEMIQVKHDDESNQFDVLLPIQVNDNRPPLFCIHPVIGLSWSYISLSKHLGSKQPIYGLQARGFNDNEPLPETIEAMALDYLDQIRKIQPTGPYYLLGWSFGGSIAHCIAILLQQQNEIVALLALMDSPIDYTRLKKLPNMEQLINYLNIPGYSADKKQFQNWDEVLSAPFLWKYGFF</sequence>
<dbReference type="InterPro" id="IPR036736">
    <property type="entry name" value="ACP-like_sf"/>
</dbReference>
<dbReference type="InterPro" id="IPR006162">
    <property type="entry name" value="Ppantetheine_attach_site"/>
</dbReference>
<dbReference type="SUPFAM" id="SSF56801">
    <property type="entry name" value="Acetyl-CoA synthetase-like"/>
    <property type="match status" value="1"/>
</dbReference>
<dbReference type="NCBIfam" id="TIGR01733">
    <property type="entry name" value="AA-adenyl-dom"/>
    <property type="match status" value="1"/>
</dbReference>
<dbReference type="SUPFAM" id="SSF53474">
    <property type="entry name" value="alpha/beta-Hydrolases"/>
    <property type="match status" value="1"/>
</dbReference>
<feature type="domain" description="Carrier" evidence="4">
    <location>
        <begin position="516"/>
        <end position="591"/>
    </location>
</feature>
<dbReference type="Pfam" id="PF13193">
    <property type="entry name" value="AMP-binding_C"/>
    <property type="match status" value="1"/>
</dbReference>
<dbReference type="Proteomes" id="UP001479436">
    <property type="component" value="Unassembled WGS sequence"/>
</dbReference>
<dbReference type="InterPro" id="IPR001031">
    <property type="entry name" value="Thioesterase"/>
</dbReference>
<dbReference type="InterPro" id="IPR045851">
    <property type="entry name" value="AMP-bd_C_sf"/>
</dbReference>
<dbReference type="Gene3D" id="3.40.50.1820">
    <property type="entry name" value="alpha/beta hydrolase"/>
    <property type="match status" value="1"/>
</dbReference>
<dbReference type="Pfam" id="PF00550">
    <property type="entry name" value="PP-binding"/>
    <property type="match status" value="1"/>
</dbReference>
<dbReference type="InterPro" id="IPR010071">
    <property type="entry name" value="AA_adenyl_dom"/>
</dbReference>
<protein>
    <recommendedName>
        <fullName evidence="4">Carrier domain-containing protein</fullName>
    </recommendedName>
</protein>
<dbReference type="PROSITE" id="PS00455">
    <property type="entry name" value="AMP_BINDING"/>
    <property type="match status" value="1"/>
</dbReference>
<keyword evidence="1" id="KW-0596">Phosphopantetheine</keyword>
<dbReference type="SUPFAM" id="SSF47336">
    <property type="entry name" value="ACP-like"/>
    <property type="match status" value="1"/>
</dbReference>
<dbReference type="PROSITE" id="PS00012">
    <property type="entry name" value="PHOSPHOPANTETHEINE"/>
    <property type="match status" value="1"/>
</dbReference>
<dbReference type="InterPro" id="IPR029058">
    <property type="entry name" value="AB_hydrolase_fold"/>
</dbReference>
<evidence type="ECO:0000256" key="2">
    <source>
        <dbReference type="ARBA" id="ARBA00022553"/>
    </source>
</evidence>
<name>A0ABR2VL59_9FUNG</name>
<evidence type="ECO:0000256" key="3">
    <source>
        <dbReference type="ARBA" id="ARBA00022598"/>
    </source>
</evidence>
<dbReference type="PROSITE" id="PS50075">
    <property type="entry name" value="CARRIER"/>
    <property type="match status" value="1"/>
</dbReference>
<keyword evidence="3" id="KW-0436">Ligase</keyword>
<evidence type="ECO:0000256" key="1">
    <source>
        <dbReference type="ARBA" id="ARBA00022450"/>
    </source>
</evidence>
<dbReference type="SMART" id="SM00823">
    <property type="entry name" value="PKS_PP"/>
    <property type="match status" value="1"/>
</dbReference>
<dbReference type="EMBL" id="JASJQH010009888">
    <property type="protein sequence ID" value="KAK9674918.1"/>
    <property type="molecule type" value="Genomic_DNA"/>
</dbReference>
<reference evidence="5 6" key="1">
    <citation type="submission" date="2023-04" db="EMBL/GenBank/DDBJ databases">
        <title>Genome of Basidiobolus ranarum AG-B5.</title>
        <authorList>
            <person name="Stajich J.E."/>
            <person name="Carter-House D."/>
            <person name="Gryganskyi A."/>
        </authorList>
    </citation>
    <scope>NUCLEOTIDE SEQUENCE [LARGE SCALE GENOMIC DNA]</scope>
    <source>
        <strain evidence="5 6">AG-B5</strain>
    </source>
</reference>
<gene>
    <name evidence="5" type="ORF">K7432_016790</name>
</gene>
<dbReference type="InterPro" id="IPR020806">
    <property type="entry name" value="PKS_PP-bd"/>
</dbReference>
<keyword evidence="6" id="KW-1185">Reference proteome</keyword>
<dbReference type="InterPro" id="IPR009081">
    <property type="entry name" value="PP-bd_ACP"/>
</dbReference>
<evidence type="ECO:0000313" key="6">
    <source>
        <dbReference type="Proteomes" id="UP001479436"/>
    </source>
</evidence>
<organism evidence="5 6">
    <name type="scientific">Basidiobolus ranarum</name>
    <dbReference type="NCBI Taxonomy" id="34480"/>
    <lineage>
        <taxon>Eukaryota</taxon>
        <taxon>Fungi</taxon>
        <taxon>Fungi incertae sedis</taxon>
        <taxon>Zoopagomycota</taxon>
        <taxon>Entomophthoromycotina</taxon>
        <taxon>Basidiobolomycetes</taxon>
        <taxon>Basidiobolales</taxon>
        <taxon>Basidiobolaceae</taxon>
        <taxon>Basidiobolus</taxon>
    </lineage>
</organism>
<dbReference type="PANTHER" id="PTHR45527">
    <property type="entry name" value="NONRIBOSOMAL PEPTIDE SYNTHETASE"/>
    <property type="match status" value="1"/>
</dbReference>
<dbReference type="InterPro" id="IPR020845">
    <property type="entry name" value="AMP-binding_CS"/>
</dbReference>
<accession>A0ABR2VL59</accession>
<dbReference type="Pfam" id="PF00975">
    <property type="entry name" value="Thioesterase"/>
    <property type="match status" value="1"/>
</dbReference>
<dbReference type="CDD" id="cd05930">
    <property type="entry name" value="A_NRPS"/>
    <property type="match status" value="1"/>
</dbReference>
<dbReference type="InterPro" id="IPR000873">
    <property type="entry name" value="AMP-dep_synth/lig_dom"/>
</dbReference>
<dbReference type="InterPro" id="IPR025110">
    <property type="entry name" value="AMP-bd_C"/>
</dbReference>
<dbReference type="Gene3D" id="3.40.50.980">
    <property type="match status" value="2"/>
</dbReference>
<evidence type="ECO:0000259" key="4">
    <source>
        <dbReference type="PROSITE" id="PS50075"/>
    </source>
</evidence>
<dbReference type="PANTHER" id="PTHR45527:SF1">
    <property type="entry name" value="FATTY ACID SYNTHASE"/>
    <property type="match status" value="1"/>
</dbReference>
<dbReference type="Gene3D" id="2.30.38.10">
    <property type="entry name" value="Luciferase, Domain 3"/>
    <property type="match status" value="1"/>
</dbReference>
<dbReference type="Gene3D" id="3.30.300.30">
    <property type="match status" value="1"/>
</dbReference>